<sequence>MRYDIGLSTLKTDFKRLDYSFYLFGQYNTLQSLSYMTWISPNQPSLIRQDVAETSSKKNLINQMHINFGERSKIAETDESFLLMLGGIDRSSEGERRFFIEFVDERTYEVHSFLENVRPGAEQLLYVQIALDSQAWTDTDRMLRPKSYEKRISWQYAEFAACKKILLYSDEVHNRILQNDGDNTTDANAVSQTVGINFLMSTSTNNWPFLKHLKTSSATITMKNGALQSGAGTFVPVTVRINYISSKSIRHNYVCFSDVFIS</sequence>
<proteinExistence type="predicted"/>
<reference evidence="1 2" key="1">
    <citation type="journal article" date="2014" name="Genome Biol. Evol.">
        <title>The genome of the myxosporean Thelohanellus kitauei shows adaptations to nutrient acquisition within its fish host.</title>
        <authorList>
            <person name="Yang Y."/>
            <person name="Xiong J."/>
            <person name="Zhou Z."/>
            <person name="Huo F."/>
            <person name="Miao W."/>
            <person name="Ran C."/>
            <person name="Liu Y."/>
            <person name="Zhang J."/>
            <person name="Feng J."/>
            <person name="Wang M."/>
            <person name="Wang M."/>
            <person name="Wang L."/>
            <person name="Yao B."/>
        </authorList>
    </citation>
    <scope>NUCLEOTIDE SEQUENCE [LARGE SCALE GENOMIC DNA]</scope>
    <source>
        <strain evidence="1">Wuqing</strain>
    </source>
</reference>
<comment type="caution">
    <text evidence="1">The sequence shown here is derived from an EMBL/GenBank/DDBJ whole genome shotgun (WGS) entry which is preliminary data.</text>
</comment>
<organism evidence="1 2">
    <name type="scientific">Thelohanellus kitauei</name>
    <name type="common">Myxosporean</name>
    <dbReference type="NCBI Taxonomy" id="669202"/>
    <lineage>
        <taxon>Eukaryota</taxon>
        <taxon>Metazoa</taxon>
        <taxon>Cnidaria</taxon>
        <taxon>Myxozoa</taxon>
        <taxon>Myxosporea</taxon>
        <taxon>Bivalvulida</taxon>
        <taxon>Platysporina</taxon>
        <taxon>Myxobolidae</taxon>
        <taxon>Thelohanellus</taxon>
    </lineage>
</organism>
<evidence type="ECO:0000313" key="2">
    <source>
        <dbReference type="Proteomes" id="UP000031668"/>
    </source>
</evidence>
<dbReference type="Proteomes" id="UP000031668">
    <property type="component" value="Unassembled WGS sequence"/>
</dbReference>
<dbReference type="AlphaFoldDB" id="A0A0C2MUS8"/>
<name>A0A0C2MUS8_THEKT</name>
<dbReference type="EMBL" id="JWZT01003003">
    <property type="protein sequence ID" value="KII67935.1"/>
    <property type="molecule type" value="Genomic_DNA"/>
</dbReference>
<dbReference type="OrthoDB" id="10068017at2759"/>
<evidence type="ECO:0000313" key="1">
    <source>
        <dbReference type="EMBL" id="KII67935.1"/>
    </source>
</evidence>
<accession>A0A0C2MUS8</accession>
<protein>
    <submittedName>
        <fullName evidence="1">Uncharacterized protein</fullName>
    </submittedName>
</protein>
<keyword evidence="2" id="KW-1185">Reference proteome</keyword>
<gene>
    <name evidence="1" type="ORF">RF11_08280</name>
</gene>